<accession>A0A2T3N9R8</accession>
<dbReference type="InterPro" id="IPR013783">
    <property type="entry name" value="Ig-like_fold"/>
</dbReference>
<dbReference type="Proteomes" id="UP000241346">
    <property type="component" value="Unassembled WGS sequence"/>
</dbReference>
<dbReference type="Gene3D" id="2.60.40.10">
    <property type="entry name" value="Immunoglobulins"/>
    <property type="match status" value="1"/>
</dbReference>
<evidence type="ECO:0000313" key="2">
    <source>
        <dbReference type="Proteomes" id="UP000241346"/>
    </source>
</evidence>
<dbReference type="RefSeq" id="WP_107299679.1">
    <property type="nucleotide sequence ID" value="NZ_PYMB01000011.1"/>
</dbReference>
<reference evidence="1 2" key="1">
    <citation type="submission" date="2018-03" db="EMBL/GenBank/DDBJ databases">
        <title>Whole genome sequencing of Histamine producing bacteria.</title>
        <authorList>
            <person name="Butler K."/>
        </authorList>
    </citation>
    <scope>NUCLEOTIDE SEQUENCE [LARGE SCALE GENOMIC DNA]</scope>
    <source>
        <strain evidence="1 2">DSM 19138</strain>
    </source>
</reference>
<evidence type="ECO:0000313" key="1">
    <source>
        <dbReference type="EMBL" id="PSW10263.1"/>
    </source>
</evidence>
<dbReference type="AlphaFoldDB" id="A0A2T3N9R8"/>
<sequence length="472" mass="52150">MKGMKSVMILALSLLVACGGSGDGGGKGGGAGSTTPAPLSLDVDDQWVEQSGHVTLSVNVRSLSNSPVELRWTQVSGPNVEIADPASDTISFDVDASDESNDVIFVFNVAASGEEGHTASEEVNVHVNKAFEHNIMLRVVRVTPDWMGYDGVAWTTAVPTGAKTSTGLKYYEAAIWDNDVKAVHLYAFDNDYAPYSSEGWAMTPEERIAYRESYRVMKFSNMPSYESGKRGTFLRDAFSEIGAYLAAAYPDSDHHLMYSGHGGPGGALFEGLLGYQDAADFLAAWSGSLGRNLGVVDMGGPCNKGAYTDTKNFCQYADYYIASDLPNGGYQLDDHDNYRSVNPEYRYHDIFADSGTLKEALTKRIDLKRQAYLFAYNYMVEHEVEQANYLYSCHEFNTSFAPHFEELALSKNNYLLDDMMTYLADNGAGDDLVSRYQKVITHRADNRDFFPWAFPWSGMMTPLPGDFDLYSR</sequence>
<dbReference type="PROSITE" id="PS51257">
    <property type="entry name" value="PROKAR_LIPOPROTEIN"/>
    <property type="match status" value="1"/>
</dbReference>
<proteinExistence type="predicted"/>
<dbReference type="OrthoDB" id="9815730at2"/>
<name>A0A2T3N9R8_9GAMM</name>
<dbReference type="EMBL" id="PYMB01000011">
    <property type="protein sequence ID" value="PSW10263.1"/>
    <property type="molecule type" value="Genomic_DNA"/>
</dbReference>
<gene>
    <name evidence="1" type="ORF">C9J01_18805</name>
</gene>
<organism evidence="1 2">
    <name type="scientific">Photobacterium rosenbergii</name>
    <dbReference type="NCBI Taxonomy" id="294936"/>
    <lineage>
        <taxon>Bacteria</taxon>
        <taxon>Pseudomonadati</taxon>
        <taxon>Pseudomonadota</taxon>
        <taxon>Gammaproteobacteria</taxon>
        <taxon>Vibrionales</taxon>
        <taxon>Vibrionaceae</taxon>
        <taxon>Photobacterium</taxon>
    </lineage>
</organism>
<protein>
    <submittedName>
        <fullName evidence="1">Uncharacterized protein</fullName>
    </submittedName>
</protein>
<comment type="caution">
    <text evidence="1">The sequence shown here is derived from an EMBL/GenBank/DDBJ whole genome shotgun (WGS) entry which is preliminary data.</text>
</comment>